<reference evidence="1" key="2">
    <citation type="journal article" date="2022" name="New Phytol.">
        <title>Evolutionary transition to the ectomycorrhizal habit in the genomes of a hyperdiverse lineage of mushroom-forming fungi.</title>
        <authorList>
            <person name="Looney B."/>
            <person name="Miyauchi S."/>
            <person name="Morin E."/>
            <person name="Drula E."/>
            <person name="Courty P.E."/>
            <person name="Kohler A."/>
            <person name="Kuo A."/>
            <person name="LaButti K."/>
            <person name="Pangilinan J."/>
            <person name="Lipzen A."/>
            <person name="Riley R."/>
            <person name="Andreopoulos W."/>
            <person name="He G."/>
            <person name="Johnson J."/>
            <person name="Nolan M."/>
            <person name="Tritt A."/>
            <person name="Barry K.W."/>
            <person name="Grigoriev I.V."/>
            <person name="Nagy L.G."/>
            <person name="Hibbett D."/>
            <person name="Henrissat B."/>
            <person name="Matheny P.B."/>
            <person name="Labbe J."/>
            <person name="Martin F.M."/>
        </authorList>
    </citation>
    <scope>NUCLEOTIDE SEQUENCE</scope>
    <source>
        <strain evidence="1">HHB10654</strain>
    </source>
</reference>
<protein>
    <submittedName>
        <fullName evidence="1">Uncharacterized protein</fullName>
    </submittedName>
</protein>
<evidence type="ECO:0000313" key="1">
    <source>
        <dbReference type="EMBL" id="KAI0058156.1"/>
    </source>
</evidence>
<evidence type="ECO:0000313" key="2">
    <source>
        <dbReference type="Proteomes" id="UP000814140"/>
    </source>
</evidence>
<keyword evidence="2" id="KW-1185">Reference proteome</keyword>
<comment type="caution">
    <text evidence="1">The sequence shown here is derived from an EMBL/GenBank/DDBJ whole genome shotgun (WGS) entry which is preliminary data.</text>
</comment>
<accession>A0ACB8SQV5</accession>
<name>A0ACB8SQV5_9AGAM</name>
<proteinExistence type="predicted"/>
<gene>
    <name evidence="1" type="ORF">BV25DRAFT_1296420</name>
</gene>
<dbReference type="Proteomes" id="UP000814140">
    <property type="component" value="Unassembled WGS sequence"/>
</dbReference>
<organism evidence="1 2">
    <name type="scientific">Artomyces pyxidatus</name>
    <dbReference type="NCBI Taxonomy" id="48021"/>
    <lineage>
        <taxon>Eukaryota</taxon>
        <taxon>Fungi</taxon>
        <taxon>Dikarya</taxon>
        <taxon>Basidiomycota</taxon>
        <taxon>Agaricomycotina</taxon>
        <taxon>Agaricomycetes</taxon>
        <taxon>Russulales</taxon>
        <taxon>Auriscalpiaceae</taxon>
        <taxon>Artomyces</taxon>
    </lineage>
</organism>
<reference evidence="1" key="1">
    <citation type="submission" date="2021-03" db="EMBL/GenBank/DDBJ databases">
        <authorList>
            <consortium name="DOE Joint Genome Institute"/>
            <person name="Ahrendt S."/>
            <person name="Looney B.P."/>
            <person name="Miyauchi S."/>
            <person name="Morin E."/>
            <person name="Drula E."/>
            <person name="Courty P.E."/>
            <person name="Chicoki N."/>
            <person name="Fauchery L."/>
            <person name="Kohler A."/>
            <person name="Kuo A."/>
            <person name="Labutti K."/>
            <person name="Pangilinan J."/>
            <person name="Lipzen A."/>
            <person name="Riley R."/>
            <person name="Andreopoulos W."/>
            <person name="He G."/>
            <person name="Johnson J."/>
            <person name="Barry K.W."/>
            <person name="Grigoriev I.V."/>
            <person name="Nagy L."/>
            <person name="Hibbett D."/>
            <person name="Henrissat B."/>
            <person name="Matheny P.B."/>
            <person name="Labbe J."/>
            <person name="Martin F."/>
        </authorList>
    </citation>
    <scope>NUCLEOTIDE SEQUENCE</scope>
    <source>
        <strain evidence="1">HHB10654</strain>
    </source>
</reference>
<dbReference type="EMBL" id="MU277238">
    <property type="protein sequence ID" value="KAI0058156.1"/>
    <property type="molecule type" value="Genomic_DNA"/>
</dbReference>
<sequence length="1237" mass="133205">MTALNAVHPAAPAENWDEDFVFQQASDTGTRSRARNPDAAEPRWSNSTTSRRSKSSISKLEDISGYASNLTQARLQDWAEPGPSSPPKHALPEAENWDDDFEDKADSPVRPRHQRTPSKLLRVSQEPENWDDDFEVAKGMTWESSDEEDGLGFADQEEDKTVTARSRKAAIAKYTPPPPVPPLPSALNEPFPRSPTMSVFSIPSGRESATYSSVAHLPLRAGSSSALGMLPPRPPSPPIHRERRRLRKKSRPPDHNVFELIDRTSLPSPPPPPSPDPVLQELPPAEPTKTPLLSRIGSVKKWGARKKRVSTGPAEVLLDEMDSSKDVTPRASTSHSHSPSSSSKSPGWFFRPTGGNGPDVPSVPDQGELKHERSIGRLKVFSSALDSPTKPGKKHAIVLGSSYPSTTGSGSTPEGTPPPSPRRPRRPASMQVPSSGKPLFPLRQASHGTMTVGRSASRSTFSTSTDDVSRESTGNEKGKEKEKDGHRSFMGGVRRISLVAGRHKRTKSTVEDEHPGSSGSPRAALPQLPAASTTTPNMPSHLLPPIELQPPSPPREPNRNDLALASDAATSGIESLLLRPSVDLTNVSSPSPTTPRSSPKKSPGSPQSASLGRSAHPPPPTTASIAVLRRNSLGDLKIPARISQAQVGLKRDLGMVRDFAAGVEQLKELQSIYQTLVQEAQAIVIESHPPTRATSPAFFSIPRPGSRARSNTNPTPGTAHPMKQFASTLYSIDHKYKISWECAELLIELGGGTPTPMSPPHSTTSAPAHDIPVESMNGRKSRERAVTLAGDESAPPFSISFPGPPLASPPNPEWRASTGRNDLSQRQLWLLRDMLHKQDSSPSMLTDLQIPEEGTVNRNWRWGDPMSSTITLPSEESIQNSSPSKKRRGSRLGMSGLRDMLRSLTRHQHRRHPPPFQSSSASASADSSLDGHSQKSRSGQSQRRRGKGSTGPESVSSVRASSPFSHPAAFPHHKSPRRPSLASIFRFSQKNKSSPTDADADAVPDIPKHMLHSSSSGSDLGSRLTVDDEEDWDRVESVEDLDAAAKALGMSKDGTATVRGRKSRYPYLPGTAKSGGTVTPKKGAATSQSSLLLWGDSPAPAPSRSQVSVTSVQPPLPTFTRPTRLSNVDESSEADQRDRGSQSKAKGADTKARSGASPHRTSSGRGTHGRRVLLTGSVRSAPPPSLAPAFQEHNADPQLSLSLTPENIRPLLDNAREVHARCSDCISELRALLAARA</sequence>